<feature type="compositionally biased region" description="Basic and acidic residues" evidence="9">
    <location>
        <begin position="63"/>
        <end position="73"/>
    </location>
</feature>
<sequence>MSDSLDIEEKPPAPPLRMNSNNRDSSALNHSSKPLPMAPEEKNKKARLRSIFPGGGDKTNKKKEKERPEISLPSDFEHTIHVGFDAVTGEFTGIPEQWARLLQTSNITKLEQKKNPQAVLDVLKFYDSKETVNNQKYMSFTSGGNTKTASEPPLAPSVSEEEDEDDEEEEDDNEPPPVIAPRPEHTKSIYTRSVIEPAAAPAPAKEATTPQPENSNTNTLYRNTDRQRKKSKMTDEEILEKLRSIVSVAIKQMNLQQQPKKELIINEILVMRENKNPNIVNYLDSYLVGDELWVVMEYLAGGSLTDVVTETCMDEGQIAAVCRECLQALDFLHSNQVIHRDIKSDNILLGMDGSVKLTDFGFCAQITPEQSKRSTMVGTPYWMAPEVVTRKAYGPKVDIWSLGIMAIEMVEGEPPYLNENPLRALYLIATNGTPELQNPERLSAVFRDFLNCCLEMDVDRRGSAKELLQHPFLKLAKPLSSLTPLIIAAKEAIKNSSR</sequence>
<dbReference type="SMART" id="SM00285">
    <property type="entry name" value="PBD"/>
    <property type="match status" value="1"/>
</dbReference>
<evidence type="ECO:0000256" key="5">
    <source>
        <dbReference type="ARBA" id="ARBA00022679"/>
    </source>
</evidence>
<keyword evidence="6" id="KW-0547">Nucleotide-binding</keyword>
<evidence type="ECO:0000256" key="7">
    <source>
        <dbReference type="ARBA" id="ARBA00022777"/>
    </source>
</evidence>
<keyword evidence="13" id="KW-1185">Reference proteome</keyword>
<comment type="subcellular location">
    <subcellularLocation>
        <location evidence="1">Cytoplasm</location>
    </subcellularLocation>
</comment>
<protein>
    <recommendedName>
        <fullName evidence="2">non-specific serine/threonine protein kinase</fullName>
        <ecNumber evidence="2">2.7.11.1</ecNumber>
    </recommendedName>
</protein>
<keyword evidence="4" id="KW-0723">Serine/threonine-protein kinase</keyword>
<dbReference type="InterPro" id="IPR036936">
    <property type="entry name" value="CRIB_dom_sf"/>
</dbReference>
<proteinExistence type="predicted"/>
<evidence type="ECO:0000256" key="2">
    <source>
        <dbReference type="ARBA" id="ARBA00012513"/>
    </source>
</evidence>
<dbReference type="EC" id="2.7.11.1" evidence="2"/>
<organism evidence="12 13">
    <name type="scientific">Malurus cyaneus samueli</name>
    <dbReference type="NCBI Taxonomy" id="2593467"/>
    <lineage>
        <taxon>Eukaryota</taxon>
        <taxon>Metazoa</taxon>
        <taxon>Chordata</taxon>
        <taxon>Craniata</taxon>
        <taxon>Vertebrata</taxon>
        <taxon>Euteleostomi</taxon>
        <taxon>Archelosauria</taxon>
        <taxon>Archosauria</taxon>
        <taxon>Dinosauria</taxon>
        <taxon>Saurischia</taxon>
        <taxon>Theropoda</taxon>
        <taxon>Coelurosauria</taxon>
        <taxon>Aves</taxon>
        <taxon>Neognathae</taxon>
        <taxon>Neoaves</taxon>
        <taxon>Telluraves</taxon>
        <taxon>Australaves</taxon>
        <taxon>Passeriformes</taxon>
        <taxon>Meliphagoidea</taxon>
        <taxon>Maluridae</taxon>
        <taxon>Malurus</taxon>
    </lineage>
</organism>
<feature type="domain" description="Protein kinase" evidence="10">
    <location>
        <begin position="206"/>
        <end position="473"/>
    </location>
</feature>
<evidence type="ECO:0000256" key="6">
    <source>
        <dbReference type="ARBA" id="ARBA00022741"/>
    </source>
</evidence>
<evidence type="ECO:0000256" key="4">
    <source>
        <dbReference type="ARBA" id="ARBA00022527"/>
    </source>
</evidence>
<keyword evidence="3" id="KW-0963">Cytoplasm</keyword>
<dbReference type="Ensembl" id="ENSMCST00000014891.1">
    <property type="protein sequence ID" value="ENSMCSP00000014521.1"/>
    <property type="gene ID" value="ENSMCSG00000010197.1"/>
</dbReference>
<feature type="region of interest" description="Disordered" evidence="9">
    <location>
        <begin position="199"/>
        <end position="235"/>
    </location>
</feature>
<dbReference type="InterPro" id="IPR000095">
    <property type="entry name" value="CRIB_dom"/>
</dbReference>
<evidence type="ECO:0000313" key="13">
    <source>
        <dbReference type="Proteomes" id="UP000694560"/>
    </source>
</evidence>
<dbReference type="Gene3D" id="3.90.810.10">
    <property type="entry name" value="CRIB domain"/>
    <property type="match status" value="1"/>
</dbReference>
<feature type="compositionally biased region" description="Low complexity" evidence="9">
    <location>
        <begin position="199"/>
        <end position="213"/>
    </location>
</feature>
<evidence type="ECO:0000259" key="11">
    <source>
        <dbReference type="PROSITE" id="PS50108"/>
    </source>
</evidence>
<dbReference type="GO" id="GO:0005524">
    <property type="term" value="F:ATP binding"/>
    <property type="evidence" value="ECO:0007669"/>
    <property type="project" value="UniProtKB-KW"/>
</dbReference>
<feature type="compositionally biased region" description="Polar residues" evidence="9">
    <location>
        <begin position="137"/>
        <end position="149"/>
    </location>
</feature>
<evidence type="ECO:0000313" key="12">
    <source>
        <dbReference type="Ensembl" id="ENSMCSP00000014521.1"/>
    </source>
</evidence>
<dbReference type="InterPro" id="IPR008271">
    <property type="entry name" value="Ser/Thr_kinase_AS"/>
</dbReference>
<feature type="region of interest" description="Disordered" evidence="9">
    <location>
        <begin position="1"/>
        <end position="73"/>
    </location>
</feature>
<dbReference type="InterPro" id="IPR033923">
    <property type="entry name" value="PAK_BD"/>
</dbReference>
<feature type="region of interest" description="Disordered" evidence="9">
    <location>
        <begin position="137"/>
        <end position="185"/>
    </location>
</feature>
<dbReference type="InterPro" id="IPR011009">
    <property type="entry name" value="Kinase-like_dom_sf"/>
</dbReference>
<evidence type="ECO:0000256" key="9">
    <source>
        <dbReference type="SAM" id="MobiDB-lite"/>
    </source>
</evidence>
<dbReference type="InterPro" id="IPR051931">
    <property type="entry name" value="PAK3-like"/>
</dbReference>
<keyword evidence="5" id="KW-0808">Transferase</keyword>
<dbReference type="Proteomes" id="UP000694560">
    <property type="component" value="Unplaced"/>
</dbReference>
<feature type="domain" description="CRIB" evidence="11">
    <location>
        <begin position="70"/>
        <end position="83"/>
    </location>
</feature>
<dbReference type="FunFam" id="3.90.810.10:FF:000001">
    <property type="entry name" value="Non-specific serine/threonine protein kinase"/>
    <property type="match status" value="1"/>
</dbReference>
<dbReference type="PROSITE" id="PS00108">
    <property type="entry name" value="PROTEIN_KINASE_ST"/>
    <property type="match status" value="1"/>
</dbReference>
<dbReference type="Pfam" id="PF00786">
    <property type="entry name" value="PBD"/>
    <property type="match status" value="1"/>
</dbReference>
<evidence type="ECO:0000256" key="3">
    <source>
        <dbReference type="ARBA" id="ARBA00022490"/>
    </source>
</evidence>
<dbReference type="SUPFAM" id="SSF56112">
    <property type="entry name" value="Protein kinase-like (PK-like)"/>
    <property type="match status" value="1"/>
</dbReference>
<feature type="compositionally biased region" description="Polar residues" evidence="9">
    <location>
        <begin position="18"/>
        <end position="32"/>
    </location>
</feature>
<feature type="compositionally biased region" description="Acidic residues" evidence="9">
    <location>
        <begin position="159"/>
        <end position="174"/>
    </location>
</feature>
<dbReference type="PROSITE" id="PS50011">
    <property type="entry name" value="PROTEIN_KINASE_DOM"/>
    <property type="match status" value="1"/>
</dbReference>
<keyword evidence="7" id="KW-0418">Kinase</keyword>
<reference evidence="12" key="2">
    <citation type="submission" date="2025-09" db="UniProtKB">
        <authorList>
            <consortium name="Ensembl"/>
        </authorList>
    </citation>
    <scope>IDENTIFICATION</scope>
</reference>
<dbReference type="Pfam" id="PF00069">
    <property type="entry name" value="Pkinase"/>
    <property type="match status" value="1"/>
</dbReference>
<dbReference type="GO" id="GO:0005737">
    <property type="term" value="C:cytoplasm"/>
    <property type="evidence" value="ECO:0007669"/>
    <property type="project" value="UniProtKB-SubCell"/>
</dbReference>
<evidence type="ECO:0000259" key="10">
    <source>
        <dbReference type="PROSITE" id="PS50011"/>
    </source>
</evidence>
<dbReference type="SMART" id="SM00220">
    <property type="entry name" value="S_TKc"/>
    <property type="match status" value="1"/>
</dbReference>
<dbReference type="FunFam" id="1.10.510.10:FF:000011">
    <property type="entry name" value="Non-specific serine/threonine protein kinase"/>
    <property type="match status" value="1"/>
</dbReference>
<reference evidence="12" key="1">
    <citation type="submission" date="2025-08" db="UniProtKB">
        <authorList>
            <consortium name="Ensembl"/>
        </authorList>
    </citation>
    <scope>IDENTIFICATION</scope>
</reference>
<evidence type="ECO:0000256" key="1">
    <source>
        <dbReference type="ARBA" id="ARBA00004496"/>
    </source>
</evidence>
<dbReference type="PANTHER" id="PTHR45832">
    <property type="entry name" value="SERINE/THREONINE-PROTEIN KINASE SAMKA-RELATED-RELATED"/>
    <property type="match status" value="1"/>
</dbReference>
<evidence type="ECO:0000256" key="8">
    <source>
        <dbReference type="ARBA" id="ARBA00022840"/>
    </source>
</evidence>
<dbReference type="CDD" id="cd01093">
    <property type="entry name" value="CRIB_PAK_like"/>
    <property type="match status" value="1"/>
</dbReference>
<dbReference type="InterPro" id="IPR000719">
    <property type="entry name" value="Prot_kinase_dom"/>
</dbReference>
<dbReference type="PANTHER" id="PTHR45832:SF11">
    <property type="entry name" value="SERINE_THREONINE-PROTEIN KINASE PAK 3"/>
    <property type="match status" value="1"/>
</dbReference>
<name>A0A8C5U049_9PASS</name>
<dbReference type="Gene3D" id="3.30.200.20">
    <property type="entry name" value="Phosphorylase Kinase, domain 1"/>
    <property type="match status" value="1"/>
</dbReference>
<dbReference type="GO" id="GO:0004674">
    <property type="term" value="F:protein serine/threonine kinase activity"/>
    <property type="evidence" value="ECO:0007669"/>
    <property type="project" value="UniProtKB-KW"/>
</dbReference>
<keyword evidence="8" id="KW-0067">ATP-binding</keyword>
<accession>A0A8C5U049</accession>
<dbReference type="AlphaFoldDB" id="A0A8C5U049"/>
<dbReference type="PROSITE" id="PS50108">
    <property type="entry name" value="CRIB"/>
    <property type="match status" value="1"/>
</dbReference>
<dbReference type="Gene3D" id="1.10.510.10">
    <property type="entry name" value="Transferase(Phosphotransferase) domain 1"/>
    <property type="match status" value="1"/>
</dbReference>